<evidence type="ECO:0000256" key="1">
    <source>
        <dbReference type="SAM" id="MobiDB-lite"/>
    </source>
</evidence>
<sequence>HSSLHNERPQGVSSSSRAHLSREEDDAVDYDDA</sequence>
<comment type="caution">
    <text evidence="2">The sequence shown here is derived from an EMBL/GenBank/DDBJ whole genome shotgun (WGS) entry which is preliminary data.</text>
</comment>
<feature type="non-terminal residue" evidence="2">
    <location>
        <position position="1"/>
    </location>
</feature>
<evidence type="ECO:0000313" key="2">
    <source>
        <dbReference type="EMBL" id="KYF41029.1"/>
    </source>
</evidence>
<gene>
    <name evidence="2" type="ORF">TGARI_243620B</name>
</gene>
<reference evidence="2 3" key="1">
    <citation type="journal article" date="2016" name="Nat. Commun.">
        <title>Local admixture of amplified and diversified secreted pathogenesis determinants shapes mosaic Toxoplasma gondii genomes.</title>
        <authorList>
            <person name="Lorenzi H."/>
            <person name="Khan A."/>
            <person name="Behnke M.S."/>
            <person name="Namasivayam S."/>
            <person name="Swapna L.S."/>
            <person name="Hadjithomas M."/>
            <person name="Karamycheva S."/>
            <person name="Pinney D."/>
            <person name="Brunk B.P."/>
            <person name="Ajioka J.W."/>
            <person name="Ajzenberg D."/>
            <person name="Boothroyd J.C."/>
            <person name="Boyle J.P."/>
            <person name="Darde M.L."/>
            <person name="Diaz-Miranda M.A."/>
            <person name="Dubey J.P."/>
            <person name="Fritz H.M."/>
            <person name="Gennari S.M."/>
            <person name="Gregory B.D."/>
            <person name="Kim K."/>
            <person name="Saeij J.P."/>
            <person name="Su C."/>
            <person name="White M.W."/>
            <person name="Zhu X.Q."/>
            <person name="Howe D.K."/>
            <person name="Rosenthal B.M."/>
            <person name="Grigg M.E."/>
            <person name="Parkinson J."/>
            <person name="Liu L."/>
            <person name="Kissinger J.C."/>
            <person name="Roos D.S."/>
            <person name="Sibley L.D."/>
        </authorList>
    </citation>
    <scope>NUCLEOTIDE SEQUENCE [LARGE SCALE GENOMIC DNA]</scope>
    <source>
        <strain evidence="2 3">ARI</strain>
    </source>
</reference>
<evidence type="ECO:0000313" key="3">
    <source>
        <dbReference type="Proteomes" id="UP000074247"/>
    </source>
</evidence>
<dbReference type="VEuPathDB" id="ToxoDB:TGARI_243620B"/>
<protein>
    <submittedName>
        <fullName evidence="2">Uncharacterized protein</fullName>
    </submittedName>
</protein>
<dbReference type="EMBL" id="AGQS02005324">
    <property type="protein sequence ID" value="KYF41029.1"/>
    <property type="molecule type" value="Genomic_DNA"/>
</dbReference>
<organism evidence="2 3">
    <name type="scientific">Toxoplasma gondii ARI</name>
    <dbReference type="NCBI Taxonomy" id="1074872"/>
    <lineage>
        <taxon>Eukaryota</taxon>
        <taxon>Sar</taxon>
        <taxon>Alveolata</taxon>
        <taxon>Apicomplexa</taxon>
        <taxon>Conoidasida</taxon>
        <taxon>Coccidia</taxon>
        <taxon>Eucoccidiorida</taxon>
        <taxon>Eimeriorina</taxon>
        <taxon>Sarcocystidae</taxon>
        <taxon>Toxoplasma</taxon>
    </lineage>
</organism>
<feature type="region of interest" description="Disordered" evidence="1">
    <location>
        <begin position="1"/>
        <end position="33"/>
    </location>
</feature>
<accession>A0A139XQF4</accession>
<feature type="compositionally biased region" description="Acidic residues" evidence="1">
    <location>
        <begin position="23"/>
        <end position="33"/>
    </location>
</feature>
<dbReference type="Proteomes" id="UP000074247">
    <property type="component" value="Unassembled WGS sequence"/>
</dbReference>
<name>A0A139XQF4_TOXGO</name>
<dbReference type="AlphaFoldDB" id="A0A139XQF4"/>
<proteinExistence type="predicted"/>